<feature type="compositionally biased region" description="Basic and acidic residues" evidence="10">
    <location>
        <begin position="287"/>
        <end position="296"/>
    </location>
</feature>
<dbReference type="GO" id="GO:0043137">
    <property type="term" value="P:DNA replication, removal of RNA primer"/>
    <property type="evidence" value="ECO:0007669"/>
    <property type="project" value="TreeGrafter"/>
</dbReference>
<keyword evidence="5 8" id="KW-0479">Metal-binding</keyword>
<dbReference type="EC" id="3.1.26.4" evidence="9"/>
<evidence type="ECO:0000256" key="6">
    <source>
        <dbReference type="ARBA" id="ARBA00022759"/>
    </source>
</evidence>
<evidence type="ECO:0000256" key="1">
    <source>
        <dbReference type="ARBA" id="ARBA00000077"/>
    </source>
</evidence>
<dbReference type="SUPFAM" id="SSF53098">
    <property type="entry name" value="Ribonuclease H-like"/>
    <property type="match status" value="1"/>
</dbReference>
<comment type="cofactor">
    <cofactor evidence="2">
        <name>Mg(2+)</name>
        <dbReference type="ChEBI" id="CHEBI:18420"/>
    </cofactor>
</comment>
<dbReference type="GO" id="GO:0032299">
    <property type="term" value="C:ribonuclease H2 complex"/>
    <property type="evidence" value="ECO:0007669"/>
    <property type="project" value="TreeGrafter"/>
</dbReference>
<feature type="binding site" evidence="8">
    <location>
        <position position="48"/>
    </location>
    <ligand>
        <name>a divalent metal cation</name>
        <dbReference type="ChEBI" id="CHEBI:60240"/>
    </ligand>
</feature>
<dbReference type="AlphaFoldDB" id="A0A8H7UWE9"/>
<dbReference type="FunFam" id="1.10.10.460:FF:000001">
    <property type="entry name" value="Ribonuclease"/>
    <property type="match status" value="1"/>
</dbReference>
<dbReference type="GO" id="GO:0046872">
    <property type="term" value="F:metal ion binding"/>
    <property type="evidence" value="ECO:0007669"/>
    <property type="project" value="UniProtKB-KW"/>
</dbReference>
<dbReference type="NCBIfam" id="TIGR00729">
    <property type="entry name" value="ribonuclease HII"/>
    <property type="match status" value="1"/>
</dbReference>
<reference evidence="12" key="1">
    <citation type="submission" date="2020-12" db="EMBL/GenBank/DDBJ databases">
        <title>Metabolic potential, ecology and presence of endohyphal bacteria is reflected in genomic diversity of Mucoromycotina.</title>
        <authorList>
            <person name="Muszewska A."/>
            <person name="Okrasinska A."/>
            <person name="Steczkiewicz K."/>
            <person name="Drgas O."/>
            <person name="Orlowska M."/>
            <person name="Perlinska-Lenart U."/>
            <person name="Aleksandrzak-Piekarczyk T."/>
            <person name="Szatraj K."/>
            <person name="Zielenkiewicz U."/>
            <person name="Pilsyk S."/>
            <person name="Malc E."/>
            <person name="Mieczkowski P."/>
            <person name="Kruszewska J.S."/>
            <person name="Biernat P."/>
            <person name="Pawlowska J."/>
        </authorList>
    </citation>
    <scope>NUCLEOTIDE SEQUENCE</scope>
    <source>
        <strain evidence="12">WA0000017839</strain>
    </source>
</reference>
<evidence type="ECO:0000256" key="7">
    <source>
        <dbReference type="ARBA" id="ARBA00022801"/>
    </source>
</evidence>
<dbReference type="GO" id="GO:0006298">
    <property type="term" value="P:mismatch repair"/>
    <property type="evidence" value="ECO:0007669"/>
    <property type="project" value="TreeGrafter"/>
</dbReference>
<keyword evidence="13" id="KW-1185">Reference proteome</keyword>
<keyword evidence="6 8" id="KW-0255">Endonuclease</keyword>
<feature type="binding site" evidence="8">
    <location>
        <position position="49"/>
    </location>
    <ligand>
        <name>a divalent metal cation</name>
        <dbReference type="ChEBI" id="CHEBI:60240"/>
    </ligand>
</feature>
<dbReference type="OrthoDB" id="7462577at2759"/>
<dbReference type="EMBL" id="JAEPRD010000144">
    <property type="protein sequence ID" value="KAG2196552.1"/>
    <property type="molecule type" value="Genomic_DNA"/>
</dbReference>
<dbReference type="InterPro" id="IPR012337">
    <property type="entry name" value="RNaseH-like_sf"/>
</dbReference>
<evidence type="ECO:0000256" key="9">
    <source>
        <dbReference type="RuleBase" id="RU003515"/>
    </source>
</evidence>
<dbReference type="Proteomes" id="UP000603453">
    <property type="component" value="Unassembled WGS sequence"/>
</dbReference>
<feature type="binding site" evidence="8">
    <location>
        <position position="156"/>
    </location>
    <ligand>
        <name>a divalent metal cation</name>
        <dbReference type="ChEBI" id="CHEBI:60240"/>
    </ligand>
</feature>
<evidence type="ECO:0000256" key="8">
    <source>
        <dbReference type="PROSITE-ProRule" id="PRU01319"/>
    </source>
</evidence>
<feature type="domain" description="RNase H type-2" evidence="11">
    <location>
        <begin position="42"/>
        <end position="267"/>
    </location>
</feature>
<feature type="compositionally biased region" description="Polar residues" evidence="10">
    <location>
        <begin position="312"/>
        <end position="327"/>
    </location>
</feature>
<dbReference type="Gene3D" id="1.10.10.460">
    <property type="entry name" value="Ribonuclease hii. Domain 2"/>
    <property type="match status" value="1"/>
</dbReference>
<name>A0A8H7UWE9_9FUNG</name>
<feature type="compositionally biased region" description="Acidic residues" evidence="10">
    <location>
        <begin position="270"/>
        <end position="279"/>
    </location>
</feature>
<comment type="cofactor">
    <cofactor evidence="8">
        <name>Mn(2+)</name>
        <dbReference type="ChEBI" id="CHEBI:29035"/>
    </cofactor>
    <cofactor evidence="8">
        <name>Mg(2+)</name>
        <dbReference type="ChEBI" id="CHEBI:18420"/>
    </cofactor>
    <text evidence="8">Manganese or magnesium. Binds 1 divalent metal ion per monomer in the absence of substrate. May bind a second metal ion after substrate binding.</text>
</comment>
<dbReference type="CDD" id="cd07181">
    <property type="entry name" value="RNase_HII_eukaryota_like"/>
    <property type="match status" value="1"/>
</dbReference>
<dbReference type="InterPro" id="IPR024567">
    <property type="entry name" value="RNase_HII/HIII_dom"/>
</dbReference>
<dbReference type="InterPro" id="IPR001352">
    <property type="entry name" value="RNase_HII/HIII"/>
</dbReference>
<protein>
    <recommendedName>
        <fullName evidence="9">Ribonuclease</fullName>
        <ecNumber evidence="9">3.1.26.4</ecNumber>
    </recommendedName>
</protein>
<dbReference type="InterPro" id="IPR036397">
    <property type="entry name" value="RNaseH_sf"/>
</dbReference>
<comment type="function">
    <text evidence="9">Endonuclease that specifically degrades the RNA of RNA-DNA hybrids.</text>
</comment>
<comment type="catalytic activity">
    <reaction evidence="1 8 9">
        <text>Endonucleolytic cleavage to 5'-phosphomonoester.</text>
        <dbReference type="EC" id="3.1.26.4"/>
    </reaction>
</comment>
<dbReference type="PANTHER" id="PTHR10954">
    <property type="entry name" value="RIBONUCLEASE H2 SUBUNIT A"/>
    <property type="match status" value="1"/>
</dbReference>
<dbReference type="Gene3D" id="3.30.420.10">
    <property type="entry name" value="Ribonuclease H-like superfamily/Ribonuclease H"/>
    <property type="match status" value="1"/>
</dbReference>
<comment type="similarity">
    <text evidence="3">Belongs to the RNase HII family. Eukaryotic subfamily.</text>
</comment>
<keyword evidence="4 8" id="KW-0540">Nuclease</keyword>
<organism evidence="12 13">
    <name type="scientific">Mucor saturninus</name>
    <dbReference type="NCBI Taxonomy" id="64648"/>
    <lineage>
        <taxon>Eukaryota</taxon>
        <taxon>Fungi</taxon>
        <taxon>Fungi incertae sedis</taxon>
        <taxon>Mucoromycota</taxon>
        <taxon>Mucoromycotina</taxon>
        <taxon>Mucoromycetes</taxon>
        <taxon>Mucorales</taxon>
        <taxon>Mucorineae</taxon>
        <taxon>Mucoraceae</taxon>
        <taxon>Mucor</taxon>
    </lineage>
</organism>
<dbReference type="InterPro" id="IPR004649">
    <property type="entry name" value="RNase_H2_suA"/>
</dbReference>
<gene>
    <name evidence="12" type="ORF">INT47_010391</name>
</gene>
<evidence type="ECO:0000256" key="5">
    <source>
        <dbReference type="ARBA" id="ARBA00022723"/>
    </source>
</evidence>
<dbReference type="GO" id="GO:0004523">
    <property type="term" value="F:RNA-DNA hybrid ribonuclease activity"/>
    <property type="evidence" value="ECO:0007669"/>
    <property type="project" value="UniProtKB-UniRule"/>
</dbReference>
<feature type="region of interest" description="Disordered" evidence="10">
    <location>
        <begin position="269"/>
        <end position="327"/>
    </location>
</feature>
<evidence type="ECO:0000313" key="13">
    <source>
        <dbReference type="Proteomes" id="UP000603453"/>
    </source>
</evidence>
<keyword evidence="7 8" id="KW-0378">Hydrolase</keyword>
<dbReference type="FunFam" id="3.30.420.10:FF:000016">
    <property type="entry name" value="Ribonuclease"/>
    <property type="match status" value="1"/>
</dbReference>
<sequence>MTNTSPLYLLPSVTLPLTKSYEYYSPVPTLIAENIPNKINEPCVLGVDEAGRGPCLGPLVYAVSYCPLSRHQEFKKLGFMDSKKLTEDKRTVLAKLIEANADWIGWAVYVIAPRDISSGMFRRPAYNLNEMSHDATIKLIRQVLDRKVNVEEMYIDPVGPSQSYKNKLSSHFPGIAITIEPKADSIYPIVSAASICAKVTRDQIVQNWQWTETALEGKVPKDFGSGYPSDPNTVKWMDKNEDEFFGFPSIMRFSWKTISNRMIQTRTIEWSEDEDDEQEPTTKRAKQLQEEKEAQRERKKKRASKYNHHQKGNINQHFSLDTTTNFE</sequence>
<dbReference type="PANTHER" id="PTHR10954:SF7">
    <property type="entry name" value="RIBONUCLEASE H2 SUBUNIT A"/>
    <property type="match status" value="1"/>
</dbReference>
<dbReference type="InterPro" id="IPR023160">
    <property type="entry name" value="RNase_HII_hlx-loop-hlx_cap_dom"/>
</dbReference>
<evidence type="ECO:0000256" key="4">
    <source>
        <dbReference type="ARBA" id="ARBA00022722"/>
    </source>
</evidence>
<evidence type="ECO:0000256" key="2">
    <source>
        <dbReference type="ARBA" id="ARBA00001946"/>
    </source>
</evidence>
<feature type="compositionally biased region" description="Basic residues" evidence="10">
    <location>
        <begin position="297"/>
        <end position="311"/>
    </location>
</feature>
<evidence type="ECO:0000256" key="10">
    <source>
        <dbReference type="SAM" id="MobiDB-lite"/>
    </source>
</evidence>
<proteinExistence type="inferred from homology"/>
<evidence type="ECO:0000256" key="3">
    <source>
        <dbReference type="ARBA" id="ARBA00007058"/>
    </source>
</evidence>
<evidence type="ECO:0000313" key="12">
    <source>
        <dbReference type="EMBL" id="KAG2196552.1"/>
    </source>
</evidence>
<evidence type="ECO:0000259" key="11">
    <source>
        <dbReference type="PROSITE" id="PS51975"/>
    </source>
</evidence>
<accession>A0A8H7UWE9</accession>
<dbReference type="Pfam" id="PF01351">
    <property type="entry name" value="RNase_HII"/>
    <property type="match status" value="1"/>
</dbReference>
<comment type="caution">
    <text evidence="12">The sequence shown here is derived from an EMBL/GenBank/DDBJ whole genome shotgun (WGS) entry which is preliminary data.</text>
</comment>
<dbReference type="GO" id="GO:0003723">
    <property type="term" value="F:RNA binding"/>
    <property type="evidence" value="ECO:0007669"/>
    <property type="project" value="UniProtKB-UniRule"/>
</dbReference>
<dbReference type="PROSITE" id="PS51975">
    <property type="entry name" value="RNASE_H_2"/>
    <property type="match status" value="1"/>
</dbReference>